<dbReference type="InterPro" id="IPR035979">
    <property type="entry name" value="RBD_domain_sf"/>
</dbReference>
<feature type="compositionally biased region" description="Basic and acidic residues" evidence="6">
    <location>
        <begin position="231"/>
        <end position="240"/>
    </location>
</feature>
<dbReference type="Proteomes" id="UP000663131">
    <property type="component" value="Chromosome 6"/>
</dbReference>
<dbReference type="InterPro" id="IPR012677">
    <property type="entry name" value="Nucleotide-bd_a/b_plait_sf"/>
</dbReference>
<dbReference type="OrthoDB" id="267048at2759"/>
<dbReference type="InterPro" id="IPR000504">
    <property type="entry name" value="RRM_dom"/>
</dbReference>
<dbReference type="RefSeq" id="XP_041136194.1">
    <property type="nucleotide sequence ID" value="XM_041282355.1"/>
</dbReference>
<feature type="compositionally biased region" description="Acidic residues" evidence="6">
    <location>
        <begin position="283"/>
        <end position="298"/>
    </location>
</feature>
<evidence type="ECO:0000256" key="6">
    <source>
        <dbReference type="SAM" id="MobiDB-lite"/>
    </source>
</evidence>
<dbReference type="Pfam" id="PF00076">
    <property type="entry name" value="RRM_1"/>
    <property type="match status" value="4"/>
</dbReference>
<feature type="compositionally biased region" description="Basic residues" evidence="6">
    <location>
        <begin position="725"/>
        <end position="757"/>
    </location>
</feature>
<keyword evidence="4" id="KW-0539">Nucleus</keyword>
<dbReference type="PANTHER" id="PTHR48039">
    <property type="entry name" value="RNA-BINDING MOTIF PROTEIN 14B"/>
    <property type="match status" value="1"/>
</dbReference>
<feature type="domain" description="RRM" evidence="7">
    <location>
        <begin position="488"/>
        <end position="644"/>
    </location>
</feature>
<dbReference type="GeneID" id="64575775"/>
<dbReference type="SUPFAM" id="SSF54928">
    <property type="entry name" value="RNA-binding domain, RBD"/>
    <property type="match status" value="3"/>
</dbReference>
<feature type="domain" description="RRM" evidence="7">
    <location>
        <begin position="35"/>
        <end position="112"/>
    </location>
</feature>
<dbReference type="GO" id="GO:0003729">
    <property type="term" value="F:mRNA binding"/>
    <property type="evidence" value="ECO:0007669"/>
    <property type="project" value="TreeGrafter"/>
</dbReference>
<dbReference type="InterPro" id="IPR051945">
    <property type="entry name" value="RRM_MRD1_RNA_proc_ribogen"/>
</dbReference>
<organism evidence="8 9">
    <name type="scientific">Dekkera bruxellensis</name>
    <name type="common">Brettanomyces custersii</name>
    <dbReference type="NCBI Taxonomy" id="5007"/>
    <lineage>
        <taxon>Eukaryota</taxon>
        <taxon>Fungi</taxon>
        <taxon>Dikarya</taxon>
        <taxon>Ascomycota</taxon>
        <taxon>Saccharomycotina</taxon>
        <taxon>Pichiomycetes</taxon>
        <taxon>Pichiales</taxon>
        <taxon>Pichiaceae</taxon>
        <taxon>Brettanomyces</taxon>
    </lineage>
</organism>
<evidence type="ECO:0000256" key="4">
    <source>
        <dbReference type="ARBA" id="ARBA00023242"/>
    </source>
</evidence>
<name>A0A871RAT0_DEKBR</name>
<sequence length="776" mass="88468">MTEEAKPAEEKISETPKVETTVSPKKVRDPSLDRRTLFVRSIPNDATNDTLSEFFSQFVPVKHAVVVKDKEGSSRGFGFVSFQSDDDAVTALEKSKKTKFGNRLLSVDIAKRRARKGKDNDVQEHENMKSTEAREEENVRVKTAKIIVRNLPWSVRDANELSKLFKKYGTIKDSCIPRKNGGKMSGFGFVTMSKHAAALKAVEGSKGLKIGGRRVTVALAIDKNHWEKMKAEKKHLAAEKKQKRKAHKKETAEDGKPSEEKSDEEKPEEEKSDDKDDMSKEGEAEDDEKINFEPEDNEEKQASKKPRVKKNRQEKYCIFIRNLPYDATQEALEEHFKKLGDIKYALPVMDKETGLAKGTAFVAFENKQPYEECLLNAPEIPKDSVLLPDDVSPFYVFEGRVMQIAPAVDRESALKLTERHAKARAELFGREPHERDKRRLFLLNEGRIAPESKLADLLSTTDMEIREQSYKARIQQLNSNPSLHLSMTRLAIRNIPRAVNDKALKALGRKAIVEFAKEVKDGKRHPLNKEELDRSKKHAEWIDEKMGITPEDRKSGKVKSKHGVVVQSKIINEIKGSGEYGRSRGYGFLEFRDHRSALMALRWLNAHQVTADEILSSLTDEEKKIAEGEKLIKRKRLVVEFAIENANVIKRRLEQISNSKRAAKRERDEANGVESDPKRQHREGRRGGKSQNGNHHGFSYGREREVREGKSRKLEEKKNRELEKKSKKSSKKAGKVTKPKDKKKHEKSVKSNKRFQMKLKNAVKNIDLKGLATAKK</sequence>
<feature type="region of interest" description="Disordered" evidence="6">
    <location>
        <begin position="1"/>
        <end position="29"/>
    </location>
</feature>
<proteinExistence type="predicted"/>
<keyword evidence="3 5" id="KW-0694">RNA-binding</keyword>
<feature type="region of interest" description="Disordered" evidence="6">
    <location>
        <begin position="659"/>
        <end position="761"/>
    </location>
</feature>
<dbReference type="AlphaFoldDB" id="A0A871RAT0"/>
<feature type="region of interest" description="Disordered" evidence="6">
    <location>
        <begin position="115"/>
        <end position="136"/>
    </location>
</feature>
<evidence type="ECO:0000256" key="3">
    <source>
        <dbReference type="ARBA" id="ARBA00022884"/>
    </source>
</evidence>
<feature type="compositionally biased region" description="Basic and acidic residues" evidence="6">
    <location>
        <begin position="1"/>
        <end position="17"/>
    </location>
</feature>
<dbReference type="KEGG" id="bbrx:BRETT_003852"/>
<dbReference type="EMBL" id="CP063134">
    <property type="protein sequence ID" value="QOU19701.1"/>
    <property type="molecule type" value="Genomic_DNA"/>
</dbReference>
<feature type="compositionally biased region" description="Basic and acidic residues" evidence="6">
    <location>
        <begin position="117"/>
        <end position="136"/>
    </location>
</feature>
<gene>
    <name evidence="8" type="ORF">BRETT_003852</name>
</gene>
<feature type="compositionally biased region" description="Basic residues" evidence="6">
    <location>
        <begin position="679"/>
        <end position="688"/>
    </location>
</feature>
<feature type="compositionally biased region" description="Basic and acidic residues" evidence="6">
    <location>
        <begin position="249"/>
        <end position="282"/>
    </location>
</feature>
<keyword evidence="2" id="KW-0677">Repeat</keyword>
<dbReference type="PROSITE" id="PS50102">
    <property type="entry name" value="RRM"/>
    <property type="match status" value="4"/>
</dbReference>
<feature type="domain" description="RRM" evidence="7">
    <location>
        <begin position="144"/>
        <end position="222"/>
    </location>
</feature>
<reference evidence="8" key="1">
    <citation type="submission" date="2020-10" db="EMBL/GenBank/DDBJ databases">
        <authorList>
            <person name="Palmer J.M."/>
        </authorList>
    </citation>
    <scope>NUCLEOTIDE SEQUENCE</scope>
    <source>
        <strain evidence="8">UCD 2041</strain>
    </source>
</reference>
<evidence type="ECO:0000256" key="1">
    <source>
        <dbReference type="ARBA" id="ARBA00004123"/>
    </source>
</evidence>
<protein>
    <recommendedName>
        <fullName evidence="7">RRM domain-containing protein</fullName>
    </recommendedName>
</protein>
<evidence type="ECO:0000259" key="7">
    <source>
        <dbReference type="PROSITE" id="PS50102"/>
    </source>
</evidence>
<dbReference type="Gene3D" id="3.30.70.330">
    <property type="match status" value="4"/>
</dbReference>
<feature type="domain" description="RRM" evidence="7">
    <location>
        <begin position="316"/>
        <end position="409"/>
    </location>
</feature>
<dbReference type="SMART" id="SM00360">
    <property type="entry name" value="RRM"/>
    <property type="match status" value="4"/>
</dbReference>
<reference evidence="8" key="2">
    <citation type="journal article" name="BMC Genomics">
        <title>New genome assemblies reveal patterns of domestication and adaptation across Brettanomyces (Dekkera) species.</title>
        <authorList>
            <person name="Roach M.J."/>
            <person name="Borneman A.R."/>
        </authorList>
    </citation>
    <scope>NUCLEOTIDE SEQUENCE</scope>
    <source>
        <strain evidence="8">UCD 2041</strain>
    </source>
</reference>
<comment type="subcellular location">
    <subcellularLocation>
        <location evidence="1">Nucleus</location>
    </subcellularLocation>
</comment>
<feature type="compositionally biased region" description="Basic and acidic residues" evidence="6">
    <location>
        <begin position="665"/>
        <end position="678"/>
    </location>
</feature>
<accession>A0A871RAT0</accession>
<feature type="compositionally biased region" description="Basic and acidic residues" evidence="6">
    <location>
        <begin position="701"/>
        <end position="724"/>
    </location>
</feature>
<evidence type="ECO:0000313" key="8">
    <source>
        <dbReference type="EMBL" id="QOU19701.1"/>
    </source>
</evidence>
<feature type="region of interest" description="Disordered" evidence="6">
    <location>
        <begin position="231"/>
        <end position="307"/>
    </location>
</feature>
<dbReference type="PANTHER" id="PTHR48039:SF5">
    <property type="entry name" value="RNA-BINDING PROTEIN 28"/>
    <property type="match status" value="1"/>
</dbReference>
<evidence type="ECO:0000256" key="5">
    <source>
        <dbReference type="PROSITE-ProRule" id="PRU00176"/>
    </source>
</evidence>
<dbReference type="GO" id="GO:0005730">
    <property type="term" value="C:nucleolus"/>
    <property type="evidence" value="ECO:0007669"/>
    <property type="project" value="TreeGrafter"/>
</dbReference>
<evidence type="ECO:0000256" key="2">
    <source>
        <dbReference type="ARBA" id="ARBA00022737"/>
    </source>
</evidence>
<evidence type="ECO:0000313" key="9">
    <source>
        <dbReference type="Proteomes" id="UP000663131"/>
    </source>
</evidence>